<dbReference type="CDD" id="cd07043">
    <property type="entry name" value="STAS_anti-anti-sigma_factors"/>
    <property type="match status" value="1"/>
</dbReference>
<dbReference type="InterPro" id="IPR036513">
    <property type="entry name" value="STAS_dom_sf"/>
</dbReference>
<evidence type="ECO:0000259" key="3">
    <source>
        <dbReference type="PROSITE" id="PS50801"/>
    </source>
</evidence>
<organism evidence="4 5">
    <name type="scientific">Streptomyces levis</name>
    <dbReference type="NCBI Taxonomy" id="285566"/>
    <lineage>
        <taxon>Bacteria</taxon>
        <taxon>Bacillati</taxon>
        <taxon>Actinomycetota</taxon>
        <taxon>Actinomycetes</taxon>
        <taxon>Kitasatosporales</taxon>
        <taxon>Streptomycetaceae</taxon>
        <taxon>Streptomyces</taxon>
    </lineage>
</organism>
<dbReference type="Pfam" id="PF01740">
    <property type="entry name" value="STAS"/>
    <property type="match status" value="1"/>
</dbReference>
<keyword evidence="5" id="KW-1185">Reference proteome</keyword>
<evidence type="ECO:0000256" key="1">
    <source>
        <dbReference type="ARBA" id="ARBA00009013"/>
    </source>
</evidence>
<protein>
    <recommendedName>
        <fullName evidence="2">Anti-sigma factor antagonist</fullName>
    </recommendedName>
</protein>
<evidence type="ECO:0000256" key="2">
    <source>
        <dbReference type="RuleBase" id="RU003749"/>
    </source>
</evidence>
<dbReference type="PANTHER" id="PTHR33495">
    <property type="entry name" value="ANTI-SIGMA FACTOR ANTAGONIST TM_1081-RELATED-RELATED"/>
    <property type="match status" value="1"/>
</dbReference>
<name>A0ABN3P3Q3_9ACTN</name>
<comment type="caution">
    <text evidence="4">The sequence shown here is derived from an EMBL/GenBank/DDBJ whole genome shotgun (WGS) entry which is preliminary data.</text>
</comment>
<sequence>MTHTEQADRPSRLSADHRVVEGVRVVTLRGEIDHDVQDVLKGALLGADGAGPARIVADLSGVTFMDSSGINVFVAAHQQVSTEDGWVRIAGAQQSVLRVLQLVGVDTLIPCHPTTEQALTA</sequence>
<reference evidence="4 5" key="1">
    <citation type="journal article" date="2019" name="Int. J. Syst. Evol. Microbiol.">
        <title>The Global Catalogue of Microorganisms (GCM) 10K type strain sequencing project: providing services to taxonomists for standard genome sequencing and annotation.</title>
        <authorList>
            <consortium name="The Broad Institute Genomics Platform"/>
            <consortium name="The Broad Institute Genome Sequencing Center for Infectious Disease"/>
            <person name="Wu L."/>
            <person name="Ma J."/>
        </authorList>
    </citation>
    <scope>NUCLEOTIDE SEQUENCE [LARGE SCALE GENOMIC DNA]</scope>
    <source>
        <strain evidence="4 5">JCM 6924</strain>
    </source>
</reference>
<comment type="similarity">
    <text evidence="1 2">Belongs to the anti-sigma-factor antagonist family.</text>
</comment>
<dbReference type="InterPro" id="IPR003658">
    <property type="entry name" value="Anti-sigma_ant"/>
</dbReference>
<dbReference type="PANTHER" id="PTHR33495:SF2">
    <property type="entry name" value="ANTI-SIGMA FACTOR ANTAGONIST TM_1081-RELATED"/>
    <property type="match status" value="1"/>
</dbReference>
<accession>A0ABN3P3Q3</accession>
<dbReference type="PROSITE" id="PS50801">
    <property type="entry name" value="STAS"/>
    <property type="match status" value="1"/>
</dbReference>
<dbReference type="EMBL" id="BAAATM010000018">
    <property type="protein sequence ID" value="GAA2548977.1"/>
    <property type="molecule type" value="Genomic_DNA"/>
</dbReference>
<dbReference type="Proteomes" id="UP001501095">
    <property type="component" value="Unassembled WGS sequence"/>
</dbReference>
<dbReference type="Gene3D" id="3.30.750.24">
    <property type="entry name" value="STAS domain"/>
    <property type="match status" value="1"/>
</dbReference>
<dbReference type="InterPro" id="IPR002645">
    <property type="entry name" value="STAS_dom"/>
</dbReference>
<feature type="domain" description="STAS" evidence="3">
    <location>
        <begin position="13"/>
        <end position="121"/>
    </location>
</feature>
<dbReference type="RefSeq" id="WP_094051464.1">
    <property type="nucleotide sequence ID" value="NZ_BAAATM010000018.1"/>
</dbReference>
<proteinExistence type="inferred from homology"/>
<gene>
    <name evidence="4" type="ORF">GCM10010423_56180</name>
</gene>
<dbReference type="NCBIfam" id="TIGR00377">
    <property type="entry name" value="ant_ant_sig"/>
    <property type="match status" value="1"/>
</dbReference>
<evidence type="ECO:0000313" key="5">
    <source>
        <dbReference type="Proteomes" id="UP001501095"/>
    </source>
</evidence>
<dbReference type="SUPFAM" id="SSF52091">
    <property type="entry name" value="SpoIIaa-like"/>
    <property type="match status" value="1"/>
</dbReference>
<evidence type="ECO:0000313" key="4">
    <source>
        <dbReference type="EMBL" id="GAA2548977.1"/>
    </source>
</evidence>